<evidence type="ECO:0000313" key="1">
    <source>
        <dbReference type="EMBL" id="EGI13442.1"/>
    </source>
</evidence>
<dbReference type="HOGENOM" id="CLU_165465_0_0_6"/>
<accession>F4T6T8</accession>
<protein>
    <recommendedName>
        <fullName evidence="3">Pyocin activator protein PrtN</fullName>
    </recommendedName>
</protein>
<dbReference type="EMBL" id="GL883927">
    <property type="protein sequence ID" value="EGI13442.1"/>
    <property type="molecule type" value="Genomic_DNA"/>
</dbReference>
<sequence length="102" mass="11728">MQPVLMEKIMNTLFLLMAEFNTPNIELSAVSQKYFGMSPATAEAKANACKLPVPTYRIGTSQKAKRCINIQDLAEYIDKRREEGRIEWEQVRTSKQKGKEHH</sequence>
<proteinExistence type="predicted"/>
<dbReference type="Pfam" id="PF11112">
    <property type="entry name" value="PyocinActivator"/>
    <property type="match status" value="1"/>
</dbReference>
<dbReference type="AlphaFoldDB" id="F4T6T8"/>
<dbReference type="Proteomes" id="UP000004710">
    <property type="component" value="Unassembled WGS sequence"/>
</dbReference>
<name>F4T6T8_ECOLX</name>
<reference evidence="1 2" key="1">
    <citation type="submission" date="2010-01" db="EMBL/GenBank/DDBJ databases">
        <title>The Genome Sequence of Escherichia coli M605.</title>
        <authorList>
            <consortium name="The Broad Institute Genome Sequencing Platform"/>
            <consortium name="The Broad Institute Genome Sequencing Center for Infectious Disease"/>
            <person name="Feldgarden M."/>
            <person name="Gordon D.M."/>
            <person name="Johnson J.R."/>
            <person name="Johnston B.D."/>
            <person name="Young S."/>
            <person name="Zeng Q."/>
            <person name="Koehrsen M."/>
            <person name="Alvarado L."/>
            <person name="Berlin A.M."/>
            <person name="Borenstein D."/>
            <person name="Chapman S.B."/>
            <person name="Chen Z."/>
            <person name="Engels R."/>
            <person name="Freedman E."/>
            <person name="Gellesch M."/>
            <person name="Goldberg J."/>
            <person name="Griggs A."/>
            <person name="Gujja S."/>
            <person name="Heilman E.R."/>
            <person name="Heiman D.I."/>
            <person name="Hepburn T.A."/>
            <person name="Howarth C."/>
            <person name="Jen D."/>
            <person name="Larson L."/>
            <person name="Lewis B."/>
            <person name="Mehta T."/>
            <person name="Park D."/>
            <person name="Pearson M."/>
            <person name="Richards J."/>
            <person name="Roberts A."/>
            <person name="Saif S."/>
            <person name="Shea T.D."/>
            <person name="Shenoy N."/>
            <person name="Sisk P."/>
            <person name="Stolte C."/>
            <person name="Sykes S.N."/>
            <person name="Walk T."/>
            <person name="White J."/>
            <person name="Yandava C."/>
            <person name="Haas B."/>
            <person name="Henn M.R."/>
            <person name="Nusbaum C."/>
            <person name="Birren B."/>
        </authorList>
    </citation>
    <scope>NUCLEOTIDE SEQUENCE [LARGE SCALE GENOMIC DNA]</scope>
    <source>
        <strain evidence="1 2">M605</strain>
    </source>
</reference>
<dbReference type="GO" id="GO:0006355">
    <property type="term" value="P:regulation of DNA-templated transcription"/>
    <property type="evidence" value="ECO:0007669"/>
    <property type="project" value="InterPro"/>
</dbReference>
<evidence type="ECO:0008006" key="3">
    <source>
        <dbReference type="Google" id="ProtNLM"/>
    </source>
</evidence>
<evidence type="ECO:0000313" key="2">
    <source>
        <dbReference type="Proteomes" id="UP000004710"/>
    </source>
</evidence>
<dbReference type="InterPro" id="IPR020518">
    <property type="entry name" value="Tscrpt_reg_PrtN"/>
</dbReference>
<gene>
    <name evidence="1" type="ORF">ECIG_05272</name>
</gene>
<organism evidence="1 2">
    <name type="scientific">Escherichia coli M605</name>
    <dbReference type="NCBI Taxonomy" id="656417"/>
    <lineage>
        <taxon>Bacteria</taxon>
        <taxon>Pseudomonadati</taxon>
        <taxon>Pseudomonadota</taxon>
        <taxon>Gammaproteobacteria</taxon>
        <taxon>Enterobacterales</taxon>
        <taxon>Enterobacteriaceae</taxon>
        <taxon>Escherichia</taxon>
    </lineage>
</organism>